<name>A0A1E1L1W5_9HELO</name>
<reference evidence="14" key="1">
    <citation type="submission" date="2016-03" db="EMBL/GenBank/DDBJ databases">
        <authorList>
            <person name="Guldener U."/>
        </authorList>
    </citation>
    <scope>NUCLEOTIDE SEQUENCE [LARGE SCALE GENOMIC DNA]</scope>
    <source>
        <strain evidence="14">04CH-RAC-A.6.1</strain>
    </source>
</reference>
<dbReference type="PANTHER" id="PTHR47966">
    <property type="entry name" value="BETA-SITE APP-CLEAVING ENZYME, ISOFORM A-RELATED"/>
    <property type="match status" value="1"/>
</dbReference>
<keyword evidence="4 9" id="KW-0064">Aspartyl protease</keyword>
<evidence type="ECO:0000256" key="6">
    <source>
        <dbReference type="ARBA" id="ARBA00067536"/>
    </source>
</evidence>
<dbReference type="CDD" id="cd05474">
    <property type="entry name" value="SAP_like"/>
    <property type="match status" value="1"/>
</dbReference>
<dbReference type="PROSITE" id="PS51767">
    <property type="entry name" value="PEPTIDASE_A1"/>
    <property type="match status" value="1"/>
</dbReference>
<gene>
    <name evidence="13" type="ORF">RAG0_10921</name>
</gene>
<keyword evidence="10" id="KW-1133">Transmembrane helix</keyword>
<evidence type="ECO:0000259" key="12">
    <source>
        <dbReference type="PROSITE" id="PS51767"/>
    </source>
</evidence>
<dbReference type="FunFam" id="2.40.70.10:FF:000011">
    <property type="entry name" value="Aspartic protease"/>
    <property type="match status" value="1"/>
</dbReference>
<dbReference type="InterPro" id="IPR001461">
    <property type="entry name" value="Aspartic_peptidase_A1"/>
</dbReference>
<dbReference type="GO" id="GO:0004190">
    <property type="term" value="F:aspartic-type endopeptidase activity"/>
    <property type="evidence" value="ECO:0007669"/>
    <property type="project" value="UniProtKB-KW"/>
</dbReference>
<dbReference type="AlphaFoldDB" id="A0A1E1L1W5"/>
<evidence type="ECO:0000256" key="1">
    <source>
        <dbReference type="ARBA" id="ARBA00007447"/>
    </source>
</evidence>
<evidence type="ECO:0000256" key="4">
    <source>
        <dbReference type="ARBA" id="ARBA00022750"/>
    </source>
</evidence>
<keyword evidence="2 9" id="KW-0645">Protease</keyword>
<dbReference type="InterPro" id="IPR021109">
    <property type="entry name" value="Peptidase_aspartic_dom_sf"/>
</dbReference>
<dbReference type="GO" id="GO:0006508">
    <property type="term" value="P:proteolysis"/>
    <property type="evidence" value="ECO:0007669"/>
    <property type="project" value="UniProtKB-KW"/>
</dbReference>
<sequence length="531" mass="54536">MALLSTLALLLSLPLTLATVQFDIVRSPSVQTAQLQQRQAHLRARALGLDSHILTERADTVTADLTNARLQGLYFANVTVGTPGQQLALQIDTGSSDVWVAAAEAALCGNAREGGCPNGQFDYKKSSTFLDVGKNDFNISYVDGSGAVGDYFQDTFTIGGATLSQFQMGIALDTTIGTGIMGIGYNTSEANIDTGNGTVYPNLPLALVNQGLVKTTAYSLWLNDLESSTGSILFGGVDTAKYTGDLISVKVYPSSRRGRITSFTVAFTSMSATSPSGTDQLTPKDYAVAAILDSGTTITLLPDDVAAAVFEELGATVNNQVGAVIVPCDLAKVDGTLNYGFGGQGGPVIKVQVSDLVLPLIFANGRQPKYTNGQAACQLGIQAAGDLPVLFGDTFLRSAYAVYDLANNQIALAQTDFNSTDSNVISFASAGAAIPNAVQASGNAAVTQTATGAPRVSGGSATGTGNVAPTYNPQATGLNAASGFAATAKPSSTGKKNAGGAGPEPFAWPRIVVGVVSLGMMGLGGGFFALW</sequence>
<keyword evidence="3 11" id="KW-0732">Signal</keyword>
<dbReference type="EMBL" id="FJUX01000069">
    <property type="protein sequence ID" value="CZT04487.1"/>
    <property type="molecule type" value="Genomic_DNA"/>
</dbReference>
<keyword evidence="14" id="KW-1185">Reference proteome</keyword>
<dbReference type="Pfam" id="PF00026">
    <property type="entry name" value="Asp"/>
    <property type="match status" value="1"/>
</dbReference>
<proteinExistence type="inferred from homology"/>
<evidence type="ECO:0000256" key="10">
    <source>
        <dbReference type="SAM" id="Phobius"/>
    </source>
</evidence>
<feature type="signal peptide" evidence="11">
    <location>
        <begin position="1"/>
        <end position="18"/>
    </location>
</feature>
<organism evidence="13 14">
    <name type="scientific">Rhynchosporium agropyri</name>
    <dbReference type="NCBI Taxonomy" id="914238"/>
    <lineage>
        <taxon>Eukaryota</taxon>
        <taxon>Fungi</taxon>
        <taxon>Dikarya</taxon>
        <taxon>Ascomycota</taxon>
        <taxon>Pezizomycotina</taxon>
        <taxon>Leotiomycetes</taxon>
        <taxon>Helotiales</taxon>
        <taxon>Ploettnerulaceae</taxon>
        <taxon>Rhynchosporium</taxon>
    </lineage>
</organism>
<dbReference type="InterPro" id="IPR033876">
    <property type="entry name" value="SAP-like"/>
</dbReference>
<feature type="active site" evidence="8">
    <location>
        <position position="293"/>
    </location>
</feature>
<feature type="domain" description="Peptidase A1" evidence="12">
    <location>
        <begin position="74"/>
        <end position="413"/>
    </location>
</feature>
<evidence type="ECO:0000256" key="8">
    <source>
        <dbReference type="PIRSR" id="PIRSR601461-1"/>
    </source>
</evidence>
<dbReference type="SUPFAM" id="SSF50630">
    <property type="entry name" value="Acid proteases"/>
    <property type="match status" value="1"/>
</dbReference>
<evidence type="ECO:0000313" key="13">
    <source>
        <dbReference type="EMBL" id="CZT04487.1"/>
    </source>
</evidence>
<evidence type="ECO:0000256" key="2">
    <source>
        <dbReference type="ARBA" id="ARBA00022670"/>
    </source>
</evidence>
<dbReference type="PANTHER" id="PTHR47966:SF65">
    <property type="entry name" value="ASPARTIC-TYPE ENDOPEPTIDASE"/>
    <property type="match status" value="1"/>
</dbReference>
<dbReference type="Gene3D" id="2.40.70.10">
    <property type="entry name" value="Acid Proteases"/>
    <property type="match status" value="2"/>
</dbReference>
<protein>
    <recommendedName>
        <fullName evidence="7">Probable aspartic-type endopeptidase OPSB</fullName>
    </recommendedName>
    <alternativeName>
        <fullName evidence="6">Probable aspartic-type endopeptidase opsB</fullName>
    </alternativeName>
</protein>
<evidence type="ECO:0000256" key="7">
    <source>
        <dbReference type="ARBA" id="ARBA00068059"/>
    </source>
</evidence>
<evidence type="ECO:0000256" key="5">
    <source>
        <dbReference type="ARBA" id="ARBA00022801"/>
    </source>
</evidence>
<dbReference type="PROSITE" id="PS00141">
    <property type="entry name" value="ASP_PROTEASE"/>
    <property type="match status" value="1"/>
</dbReference>
<dbReference type="InterPro" id="IPR033121">
    <property type="entry name" value="PEPTIDASE_A1"/>
</dbReference>
<evidence type="ECO:0000256" key="3">
    <source>
        <dbReference type="ARBA" id="ARBA00022729"/>
    </source>
</evidence>
<comment type="similarity">
    <text evidence="1 9">Belongs to the peptidase A1 family.</text>
</comment>
<dbReference type="InterPro" id="IPR001969">
    <property type="entry name" value="Aspartic_peptidase_AS"/>
</dbReference>
<evidence type="ECO:0000256" key="11">
    <source>
        <dbReference type="SAM" id="SignalP"/>
    </source>
</evidence>
<accession>A0A1E1L1W5</accession>
<evidence type="ECO:0000313" key="14">
    <source>
        <dbReference type="Proteomes" id="UP000178912"/>
    </source>
</evidence>
<feature type="transmembrane region" description="Helical" evidence="10">
    <location>
        <begin position="511"/>
        <end position="530"/>
    </location>
</feature>
<dbReference type="PRINTS" id="PR00792">
    <property type="entry name" value="PEPSIN"/>
</dbReference>
<feature type="active site" evidence="8">
    <location>
        <position position="92"/>
    </location>
</feature>
<evidence type="ECO:0000256" key="9">
    <source>
        <dbReference type="RuleBase" id="RU000454"/>
    </source>
</evidence>
<keyword evidence="10" id="KW-0812">Transmembrane</keyword>
<dbReference type="Proteomes" id="UP000178912">
    <property type="component" value="Unassembled WGS sequence"/>
</dbReference>
<keyword evidence="10" id="KW-0472">Membrane</keyword>
<keyword evidence="5 9" id="KW-0378">Hydrolase</keyword>
<feature type="chain" id="PRO_5009446700" description="Probable aspartic-type endopeptidase OPSB" evidence="11">
    <location>
        <begin position="19"/>
        <end position="531"/>
    </location>
</feature>
<dbReference type="OrthoDB" id="771136at2759"/>